<dbReference type="PANTHER" id="PTHR44873:SF1">
    <property type="entry name" value="DNAJ HOMOLOG SUBFAMILY C MEMBER 30, MITOCHONDRIAL"/>
    <property type="match status" value="1"/>
</dbReference>
<dbReference type="CDD" id="cd06257">
    <property type="entry name" value="DnaJ"/>
    <property type="match status" value="1"/>
</dbReference>
<sequence>SCQGSFPSVTKLLRKSKSTSIPSFKHSAPSSFNFNILHCDVDFILNNLRYFSSCVCRSRATNSAMFRPSVKTCNDNLSRYDGDIHVLGKPSVGTPGLIAFQQNRRISGHSTKASPTRYYDVLGLGPNATQHQIKSAYYNMSKLYHPDVSKSAKSHTMFTEITEAYEVLGNLRKRRMYDRGIYTRNSPMQSDDTDVDYTEAYQQKAKSSPFERGNRPPPPRGRSNVYNFDEFYRQHYNEIRERRANEYKEFVQHQQNMKGKVSSGGEGLYYNRQNSQSLLVVLTALIVIATIAISLENYDKDLIGTNRAGVSHPNYYGVQGLSRRMPLASSQSEGKDQDSN</sequence>
<evidence type="ECO:0000313" key="3">
    <source>
        <dbReference type="EMBL" id="RUS82395.1"/>
    </source>
</evidence>
<reference evidence="3 4" key="1">
    <citation type="submission" date="2019-01" db="EMBL/GenBank/DDBJ databases">
        <title>A draft genome assembly of the solar-powered sea slug Elysia chlorotica.</title>
        <authorList>
            <person name="Cai H."/>
            <person name="Li Q."/>
            <person name="Fang X."/>
            <person name="Li J."/>
            <person name="Curtis N.E."/>
            <person name="Altenburger A."/>
            <person name="Shibata T."/>
            <person name="Feng M."/>
            <person name="Maeda T."/>
            <person name="Schwartz J.A."/>
            <person name="Shigenobu S."/>
            <person name="Lundholm N."/>
            <person name="Nishiyama T."/>
            <person name="Yang H."/>
            <person name="Hasebe M."/>
            <person name="Li S."/>
            <person name="Pierce S.K."/>
            <person name="Wang J."/>
        </authorList>
    </citation>
    <scope>NUCLEOTIDE SEQUENCE [LARGE SCALE GENOMIC DNA]</scope>
    <source>
        <strain evidence="3">EC2010</strain>
        <tissue evidence="3">Whole organism of an adult</tissue>
    </source>
</reference>
<comment type="caution">
    <text evidence="3">The sequence shown here is derived from an EMBL/GenBank/DDBJ whole genome shotgun (WGS) entry which is preliminary data.</text>
</comment>
<accession>A0A3S1B8I6</accession>
<dbReference type="STRING" id="188477.A0A3S1B8I6"/>
<dbReference type="Pfam" id="PF00226">
    <property type="entry name" value="DnaJ"/>
    <property type="match status" value="1"/>
</dbReference>
<feature type="non-terminal residue" evidence="3">
    <location>
        <position position="1"/>
    </location>
</feature>
<evidence type="ECO:0000256" key="1">
    <source>
        <dbReference type="SAM" id="MobiDB-lite"/>
    </source>
</evidence>
<dbReference type="Proteomes" id="UP000271974">
    <property type="component" value="Unassembled WGS sequence"/>
</dbReference>
<dbReference type="PROSITE" id="PS50076">
    <property type="entry name" value="DNAJ_2"/>
    <property type="match status" value="1"/>
</dbReference>
<evidence type="ECO:0000313" key="4">
    <source>
        <dbReference type="Proteomes" id="UP000271974"/>
    </source>
</evidence>
<dbReference type="InterPro" id="IPR001623">
    <property type="entry name" value="DnaJ_domain"/>
</dbReference>
<protein>
    <recommendedName>
        <fullName evidence="2">J domain-containing protein</fullName>
    </recommendedName>
</protein>
<keyword evidence="4" id="KW-1185">Reference proteome</keyword>
<dbReference type="InterPro" id="IPR053025">
    <property type="entry name" value="Mito_ATP_Synthase-Asso"/>
</dbReference>
<dbReference type="InterPro" id="IPR036869">
    <property type="entry name" value="J_dom_sf"/>
</dbReference>
<dbReference type="PANTHER" id="PTHR44873">
    <property type="entry name" value="DNAJ HOMOLOG SUBFAMILY C MEMBER 30, MITOCHONDRIAL"/>
    <property type="match status" value="1"/>
</dbReference>
<dbReference type="OrthoDB" id="376357at2759"/>
<dbReference type="SMART" id="SM00271">
    <property type="entry name" value="DnaJ"/>
    <property type="match status" value="1"/>
</dbReference>
<dbReference type="PRINTS" id="PR00625">
    <property type="entry name" value="JDOMAIN"/>
</dbReference>
<dbReference type="InterPro" id="IPR018253">
    <property type="entry name" value="DnaJ_domain_CS"/>
</dbReference>
<feature type="region of interest" description="Disordered" evidence="1">
    <location>
        <begin position="200"/>
        <end position="225"/>
    </location>
</feature>
<gene>
    <name evidence="3" type="ORF">EGW08_009847</name>
</gene>
<dbReference type="EMBL" id="RQTK01000288">
    <property type="protein sequence ID" value="RUS82395.1"/>
    <property type="molecule type" value="Genomic_DNA"/>
</dbReference>
<dbReference type="Gene3D" id="1.10.287.110">
    <property type="entry name" value="DnaJ domain"/>
    <property type="match status" value="1"/>
</dbReference>
<name>A0A3S1B8I6_ELYCH</name>
<feature type="domain" description="J" evidence="2">
    <location>
        <begin position="117"/>
        <end position="181"/>
    </location>
</feature>
<evidence type="ECO:0000259" key="2">
    <source>
        <dbReference type="PROSITE" id="PS50076"/>
    </source>
</evidence>
<proteinExistence type="predicted"/>
<dbReference type="AlphaFoldDB" id="A0A3S1B8I6"/>
<dbReference type="SUPFAM" id="SSF46565">
    <property type="entry name" value="Chaperone J-domain"/>
    <property type="match status" value="1"/>
</dbReference>
<organism evidence="3 4">
    <name type="scientific">Elysia chlorotica</name>
    <name type="common">Eastern emerald elysia</name>
    <name type="synonym">Sea slug</name>
    <dbReference type="NCBI Taxonomy" id="188477"/>
    <lineage>
        <taxon>Eukaryota</taxon>
        <taxon>Metazoa</taxon>
        <taxon>Spiralia</taxon>
        <taxon>Lophotrochozoa</taxon>
        <taxon>Mollusca</taxon>
        <taxon>Gastropoda</taxon>
        <taxon>Heterobranchia</taxon>
        <taxon>Euthyneura</taxon>
        <taxon>Panpulmonata</taxon>
        <taxon>Sacoglossa</taxon>
        <taxon>Placobranchoidea</taxon>
        <taxon>Plakobranchidae</taxon>
        <taxon>Elysia</taxon>
    </lineage>
</organism>
<dbReference type="PROSITE" id="PS00636">
    <property type="entry name" value="DNAJ_1"/>
    <property type="match status" value="1"/>
</dbReference>